<reference evidence="3" key="1">
    <citation type="submission" date="2011-01" db="EMBL/GenBank/DDBJ databases">
        <title>Complete sequence of chromosome of Thermovibrio ammonificans HB-1.</title>
        <authorList>
            <consortium name="US DOE Joint Genome Institute"/>
            <person name="Lucas S."/>
            <person name="Copeland A."/>
            <person name="Lapidus A."/>
            <person name="Cheng J.-F."/>
            <person name="Goodwin L."/>
            <person name="Pitluck S."/>
            <person name="Davenport K."/>
            <person name="Detter J.C."/>
            <person name="Han C."/>
            <person name="Tapia R."/>
            <person name="Land M."/>
            <person name="Hauser L."/>
            <person name="Kyrpides N."/>
            <person name="Ivanova N."/>
            <person name="Ovchinnikova G."/>
            <person name="Vetriani C."/>
            <person name="Woyke T."/>
        </authorList>
    </citation>
    <scope>NUCLEOTIDE SEQUENCE [LARGE SCALE GENOMIC DNA]</scope>
    <source>
        <strain evidence="3">HB-1</strain>
    </source>
</reference>
<dbReference type="OrthoDB" id="9813426at2"/>
<dbReference type="HOGENOM" id="CLU_044208_7_0_0"/>
<evidence type="ECO:0000256" key="1">
    <source>
        <dbReference type="SAM" id="Phobius"/>
    </source>
</evidence>
<gene>
    <name evidence="3" type="ordered locus">Theam_1601</name>
</gene>
<feature type="transmembrane region" description="Helical" evidence="1">
    <location>
        <begin position="162"/>
        <end position="185"/>
    </location>
</feature>
<sequence>MELLNRLLAVAHGHGFLYCFVVSLFEGEFSLILAGVLVKEGTFRFLPSFLGAFFGAAFIYNFWYWLGRLVGEGLLERFPKFKEKEKTVEAKLNRWGALLAFLVPFIYGLRTASAFFLGLFKFPFRVYAAAVTFSCAVWAFTLLSVGYFFGKEAEKLWKSHSLLPLTAVVGIIVLLVLLKALGYFVGEDTGSS</sequence>
<dbReference type="RefSeq" id="WP_013538343.1">
    <property type="nucleotide sequence ID" value="NC_014926.1"/>
</dbReference>
<feature type="transmembrane region" description="Helical" evidence="1">
    <location>
        <begin position="95"/>
        <end position="120"/>
    </location>
</feature>
<feature type="domain" description="VTT" evidence="2">
    <location>
        <begin position="27"/>
        <end position="147"/>
    </location>
</feature>
<keyword evidence="1" id="KW-1133">Transmembrane helix</keyword>
<dbReference type="STRING" id="648996.Theam_1601"/>
<accession>E8T526</accession>
<dbReference type="PANTHER" id="PTHR42709:SF2">
    <property type="entry name" value="INNER MEMBRANE PROTEIN YOHD"/>
    <property type="match status" value="1"/>
</dbReference>
<evidence type="ECO:0000259" key="2">
    <source>
        <dbReference type="Pfam" id="PF09335"/>
    </source>
</evidence>
<organism evidence="3 4">
    <name type="scientific">Thermovibrio ammonificans (strain DSM 15698 / JCM 12110 / HB-1)</name>
    <dbReference type="NCBI Taxonomy" id="648996"/>
    <lineage>
        <taxon>Bacteria</taxon>
        <taxon>Pseudomonadati</taxon>
        <taxon>Aquificota</taxon>
        <taxon>Aquificia</taxon>
        <taxon>Desulfurobacteriales</taxon>
        <taxon>Desulfurobacteriaceae</taxon>
        <taxon>Thermovibrio</taxon>
    </lineage>
</organism>
<keyword evidence="4" id="KW-1185">Reference proteome</keyword>
<feature type="transmembrane region" description="Helical" evidence="1">
    <location>
        <begin position="45"/>
        <end position="66"/>
    </location>
</feature>
<dbReference type="EMBL" id="CP002444">
    <property type="protein sequence ID" value="ADU97558.1"/>
    <property type="molecule type" value="Genomic_DNA"/>
</dbReference>
<keyword evidence="1" id="KW-0812">Transmembrane</keyword>
<dbReference type="Pfam" id="PF09335">
    <property type="entry name" value="VTT_dom"/>
    <property type="match status" value="1"/>
</dbReference>
<dbReference type="AlphaFoldDB" id="E8T526"/>
<dbReference type="PANTHER" id="PTHR42709">
    <property type="entry name" value="ALKALINE PHOSPHATASE LIKE PROTEIN"/>
    <property type="match status" value="1"/>
</dbReference>
<name>E8T526_THEA1</name>
<proteinExistence type="predicted"/>
<dbReference type="eggNOG" id="COG0586">
    <property type="taxonomic scope" value="Bacteria"/>
</dbReference>
<dbReference type="GO" id="GO:0005886">
    <property type="term" value="C:plasma membrane"/>
    <property type="evidence" value="ECO:0007669"/>
    <property type="project" value="TreeGrafter"/>
</dbReference>
<feature type="transmembrane region" description="Helical" evidence="1">
    <location>
        <begin position="126"/>
        <end position="150"/>
    </location>
</feature>
<dbReference type="Proteomes" id="UP000006362">
    <property type="component" value="Chromosome"/>
</dbReference>
<keyword evidence="1" id="KW-0472">Membrane</keyword>
<evidence type="ECO:0000313" key="3">
    <source>
        <dbReference type="EMBL" id="ADU97558.1"/>
    </source>
</evidence>
<dbReference type="InterPro" id="IPR032816">
    <property type="entry name" value="VTT_dom"/>
</dbReference>
<protein>
    <recommendedName>
        <fullName evidence="2">VTT domain-containing protein</fullName>
    </recommendedName>
</protein>
<dbReference type="KEGG" id="tam:Theam_1601"/>
<evidence type="ECO:0000313" key="4">
    <source>
        <dbReference type="Proteomes" id="UP000006362"/>
    </source>
</evidence>
<dbReference type="InterPro" id="IPR051311">
    <property type="entry name" value="DedA_domain"/>
</dbReference>